<protein>
    <submittedName>
        <fullName evidence="1">13426_t:CDS:1</fullName>
    </submittedName>
</protein>
<comment type="caution">
    <text evidence="1">The sequence shown here is derived from an EMBL/GenBank/DDBJ whole genome shotgun (WGS) entry which is preliminary data.</text>
</comment>
<evidence type="ECO:0000313" key="2">
    <source>
        <dbReference type="Proteomes" id="UP000789366"/>
    </source>
</evidence>
<keyword evidence="2" id="KW-1185">Reference proteome</keyword>
<dbReference type="EMBL" id="CAJVPW010060787">
    <property type="protein sequence ID" value="CAG8781239.1"/>
    <property type="molecule type" value="Genomic_DNA"/>
</dbReference>
<evidence type="ECO:0000313" key="1">
    <source>
        <dbReference type="EMBL" id="CAG8781239.1"/>
    </source>
</evidence>
<dbReference type="Proteomes" id="UP000789366">
    <property type="component" value="Unassembled WGS sequence"/>
</dbReference>
<sequence length="41" mass="4670">LNRINKVDKIISKNLNYTEGKNNALENLPIALQKIGHQILK</sequence>
<proteinExistence type="predicted"/>
<feature type="non-terminal residue" evidence="1">
    <location>
        <position position="41"/>
    </location>
</feature>
<accession>A0ACA9R7Z6</accession>
<feature type="non-terminal residue" evidence="1">
    <location>
        <position position="1"/>
    </location>
</feature>
<gene>
    <name evidence="1" type="ORF">SPELUC_LOCUS16427</name>
</gene>
<organism evidence="1 2">
    <name type="scientific">Cetraspora pellucida</name>
    <dbReference type="NCBI Taxonomy" id="1433469"/>
    <lineage>
        <taxon>Eukaryota</taxon>
        <taxon>Fungi</taxon>
        <taxon>Fungi incertae sedis</taxon>
        <taxon>Mucoromycota</taxon>
        <taxon>Glomeromycotina</taxon>
        <taxon>Glomeromycetes</taxon>
        <taxon>Diversisporales</taxon>
        <taxon>Gigasporaceae</taxon>
        <taxon>Cetraspora</taxon>
    </lineage>
</organism>
<name>A0ACA9R7Z6_9GLOM</name>
<reference evidence="1" key="1">
    <citation type="submission" date="2021-06" db="EMBL/GenBank/DDBJ databases">
        <authorList>
            <person name="Kallberg Y."/>
            <person name="Tangrot J."/>
            <person name="Rosling A."/>
        </authorList>
    </citation>
    <scope>NUCLEOTIDE SEQUENCE</scope>
    <source>
        <strain evidence="1">28 12/20/2015</strain>
    </source>
</reference>